<dbReference type="EMBL" id="WJQU01000004">
    <property type="protein sequence ID" value="KAJ6636428.1"/>
    <property type="molecule type" value="Genomic_DNA"/>
</dbReference>
<evidence type="ECO:0000313" key="2">
    <source>
        <dbReference type="Proteomes" id="UP001151699"/>
    </source>
</evidence>
<name>A0A9Q0RY03_9DIPT</name>
<organism evidence="1 2">
    <name type="scientific">Pseudolycoriella hygida</name>
    <dbReference type="NCBI Taxonomy" id="35572"/>
    <lineage>
        <taxon>Eukaryota</taxon>
        <taxon>Metazoa</taxon>
        <taxon>Ecdysozoa</taxon>
        <taxon>Arthropoda</taxon>
        <taxon>Hexapoda</taxon>
        <taxon>Insecta</taxon>
        <taxon>Pterygota</taxon>
        <taxon>Neoptera</taxon>
        <taxon>Endopterygota</taxon>
        <taxon>Diptera</taxon>
        <taxon>Nematocera</taxon>
        <taxon>Sciaroidea</taxon>
        <taxon>Sciaridae</taxon>
        <taxon>Pseudolycoriella</taxon>
    </lineage>
</organism>
<dbReference type="AlphaFoldDB" id="A0A9Q0RY03"/>
<evidence type="ECO:0000313" key="1">
    <source>
        <dbReference type="EMBL" id="KAJ6636428.1"/>
    </source>
</evidence>
<sequence>MGLSLPTLKKPCRRLNGHFFLTQAQVSERLEDQFCYCESGCQDLFFNPEEVRCFPLFVPVASPQSCM</sequence>
<comment type="caution">
    <text evidence="1">The sequence shown here is derived from an EMBL/GenBank/DDBJ whole genome shotgun (WGS) entry which is preliminary data.</text>
</comment>
<dbReference type="Proteomes" id="UP001151699">
    <property type="component" value="Chromosome C"/>
</dbReference>
<proteinExistence type="predicted"/>
<protein>
    <submittedName>
        <fullName evidence="1">Uncharacterized protein</fullName>
    </submittedName>
</protein>
<reference evidence="1" key="1">
    <citation type="submission" date="2022-07" db="EMBL/GenBank/DDBJ databases">
        <authorList>
            <person name="Trinca V."/>
            <person name="Uliana J.V.C."/>
            <person name="Torres T.T."/>
            <person name="Ward R.J."/>
            <person name="Monesi N."/>
        </authorList>
    </citation>
    <scope>NUCLEOTIDE SEQUENCE</scope>
    <source>
        <strain evidence="1">HSMRA1968</strain>
        <tissue evidence="1">Whole embryos</tissue>
    </source>
</reference>
<accession>A0A9Q0RY03</accession>
<keyword evidence="2" id="KW-1185">Reference proteome</keyword>
<gene>
    <name evidence="1" type="ORF">Bhyg_15018</name>
</gene>